<dbReference type="AlphaFoldDB" id="A0A553HJ17"/>
<comment type="caution">
    <text evidence="6">The sequence shown here is derived from an EMBL/GenBank/DDBJ whole genome shotgun (WGS) entry which is preliminary data.</text>
</comment>
<organism evidence="6 7">
    <name type="scientific">Xylaria flabelliformis</name>
    <dbReference type="NCBI Taxonomy" id="2512241"/>
    <lineage>
        <taxon>Eukaryota</taxon>
        <taxon>Fungi</taxon>
        <taxon>Dikarya</taxon>
        <taxon>Ascomycota</taxon>
        <taxon>Pezizomycotina</taxon>
        <taxon>Sordariomycetes</taxon>
        <taxon>Xylariomycetidae</taxon>
        <taxon>Xylariales</taxon>
        <taxon>Xylariaceae</taxon>
        <taxon>Xylaria</taxon>
    </lineage>
</organism>
<gene>
    <name evidence="6" type="ORF">FHL15_011149</name>
</gene>
<dbReference type="Proteomes" id="UP000319160">
    <property type="component" value="Unassembled WGS sequence"/>
</dbReference>
<keyword evidence="3" id="KW-0963">Cytoplasm</keyword>
<dbReference type="InterPro" id="IPR011993">
    <property type="entry name" value="PH-like_dom_sf"/>
</dbReference>
<dbReference type="Pfam" id="PF03517">
    <property type="entry name" value="Voldacs"/>
    <property type="match status" value="1"/>
</dbReference>
<dbReference type="PANTHER" id="PTHR21399">
    <property type="entry name" value="CHLORIDE CONDUCTANCE REGULATORY PROTEIN ICLN"/>
    <property type="match status" value="1"/>
</dbReference>
<feature type="compositionally biased region" description="Gly residues" evidence="5">
    <location>
        <begin position="292"/>
        <end position="307"/>
    </location>
</feature>
<dbReference type="STRING" id="2512241.A0A553HJ17"/>
<dbReference type="OrthoDB" id="19714at2759"/>
<evidence type="ECO:0000313" key="6">
    <source>
        <dbReference type="EMBL" id="TRX87945.1"/>
    </source>
</evidence>
<dbReference type="GO" id="GO:0005829">
    <property type="term" value="C:cytosol"/>
    <property type="evidence" value="ECO:0007669"/>
    <property type="project" value="TreeGrafter"/>
</dbReference>
<evidence type="ECO:0000256" key="5">
    <source>
        <dbReference type="SAM" id="MobiDB-lite"/>
    </source>
</evidence>
<evidence type="ECO:0000256" key="4">
    <source>
        <dbReference type="ARBA" id="ARBA00023242"/>
    </source>
</evidence>
<sequence length="337" mass="36848">MLPAVINNCPSAENDFLPLSEYQAQTPETFFEGKPVLYFHDENIKAWVSEQQYEQLFFFSKTTADPSASSKPTPPESHALGNEDKHLREESNVEVFVSSRKLTLFSRDSGSGVEIPYPAISLHAIKHFKQLDNKPDKPDNDPFGFAGVYMQLEFSDSGPDDDESFEPIELTLIPYKARGGGAHHNDDDPAIIDPLNAERTNALFNQISACSNLNPDPRHENEDGDDDNDDDEFNADHIIFEGSVDQGVAIDGLPGVLQGSNSGGLPPPMPGSSGWITAENVNEYFDEDGNWIGDGGLSGELGDGAGRVRGRDEVEPDGTNGHEEVVKDGDAKRPRTE</sequence>
<evidence type="ECO:0000313" key="7">
    <source>
        <dbReference type="Proteomes" id="UP000319160"/>
    </source>
</evidence>
<evidence type="ECO:0000256" key="1">
    <source>
        <dbReference type="ARBA" id="ARBA00004123"/>
    </source>
</evidence>
<dbReference type="GO" id="GO:0005681">
    <property type="term" value="C:spliceosomal complex"/>
    <property type="evidence" value="ECO:0007669"/>
    <property type="project" value="TreeGrafter"/>
</dbReference>
<name>A0A553HJ17_9PEZI</name>
<dbReference type="GO" id="GO:0034715">
    <property type="term" value="C:pICln-Sm protein complex"/>
    <property type="evidence" value="ECO:0007669"/>
    <property type="project" value="TreeGrafter"/>
</dbReference>
<dbReference type="InterPro" id="IPR039924">
    <property type="entry name" value="ICln/Lot5/Saf5"/>
</dbReference>
<comment type="subcellular location">
    <subcellularLocation>
        <location evidence="2">Cytoplasm</location>
    </subcellularLocation>
    <subcellularLocation>
        <location evidence="1">Nucleus</location>
    </subcellularLocation>
</comment>
<dbReference type="Gene3D" id="2.30.29.30">
    <property type="entry name" value="Pleckstrin-homology domain (PH domain)/Phosphotyrosine-binding domain (PTB)"/>
    <property type="match status" value="1"/>
</dbReference>
<protein>
    <recommendedName>
        <fullName evidence="8">Protein LOT5</fullName>
    </recommendedName>
</protein>
<keyword evidence="4" id="KW-0539">Nucleus</keyword>
<feature type="compositionally biased region" description="Basic and acidic residues" evidence="5">
    <location>
        <begin position="320"/>
        <end position="337"/>
    </location>
</feature>
<feature type="region of interest" description="Disordered" evidence="5">
    <location>
        <begin position="64"/>
        <end position="85"/>
    </location>
</feature>
<dbReference type="GO" id="GO:0000387">
    <property type="term" value="P:spliceosomal snRNP assembly"/>
    <property type="evidence" value="ECO:0007669"/>
    <property type="project" value="TreeGrafter"/>
</dbReference>
<evidence type="ECO:0000256" key="2">
    <source>
        <dbReference type="ARBA" id="ARBA00004496"/>
    </source>
</evidence>
<evidence type="ECO:0000256" key="3">
    <source>
        <dbReference type="ARBA" id="ARBA00022490"/>
    </source>
</evidence>
<dbReference type="PANTHER" id="PTHR21399:SF0">
    <property type="entry name" value="METHYLOSOME SUBUNIT PICLN"/>
    <property type="match status" value="1"/>
</dbReference>
<keyword evidence="7" id="KW-1185">Reference proteome</keyword>
<feature type="compositionally biased region" description="Acidic residues" evidence="5">
    <location>
        <begin position="222"/>
        <end position="233"/>
    </location>
</feature>
<feature type="region of interest" description="Disordered" evidence="5">
    <location>
        <begin position="291"/>
        <end position="337"/>
    </location>
</feature>
<evidence type="ECO:0008006" key="8">
    <source>
        <dbReference type="Google" id="ProtNLM"/>
    </source>
</evidence>
<reference evidence="7" key="1">
    <citation type="submission" date="2019-06" db="EMBL/GenBank/DDBJ databases">
        <title>Draft genome sequence of the griseofulvin-producing fungus Xylaria cubensis strain G536.</title>
        <authorList>
            <person name="Mead M.E."/>
            <person name="Raja H.A."/>
            <person name="Steenwyk J.L."/>
            <person name="Knowles S.L."/>
            <person name="Oberlies N.H."/>
            <person name="Rokas A."/>
        </authorList>
    </citation>
    <scope>NUCLEOTIDE SEQUENCE [LARGE SCALE GENOMIC DNA]</scope>
    <source>
        <strain evidence="7">G536</strain>
    </source>
</reference>
<feature type="region of interest" description="Disordered" evidence="5">
    <location>
        <begin position="209"/>
        <end position="233"/>
    </location>
</feature>
<dbReference type="GO" id="GO:0045292">
    <property type="term" value="P:mRNA cis splicing, via spliceosome"/>
    <property type="evidence" value="ECO:0007669"/>
    <property type="project" value="TreeGrafter"/>
</dbReference>
<accession>A0A553HJ17</accession>
<proteinExistence type="predicted"/>
<dbReference type="EMBL" id="VFLP01000107">
    <property type="protein sequence ID" value="TRX87945.1"/>
    <property type="molecule type" value="Genomic_DNA"/>
</dbReference>